<accession>A0A2G8SKI6</accession>
<reference evidence="1 2" key="1">
    <citation type="journal article" date="2015" name="Sci. Rep.">
        <title>Chromosome-level genome map provides insights into diverse defense mechanisms in the medicinal fungus Ganoderma sinense.</title>
        <authorList>
            <person name="Zhu Y."/>
            <person name="Xu J."/>
            <person name="Sun C."/>
            <person name="Zhou S."/>
            <person name="Xu H."/>
            <person name="Nelson D.R."/>
            <person name="Qian J."/>
            <person name="Song J."/>
            <person name="Luo H."/>
            <person name="Xiang L."/>
            <person name="Li Y."/>
            <person name="Xu Z."/>
            <person name="Ji A."/>
            <person name="Wang L."/>
            <person name="Lu S."/>
            <person name="Hayward A."/>
            <person name="Sun W."/>
            <person name="Li X."/>
            <person name="Schwartz D.C."/>
            <person name="Wang Y."/>
            <person name="Chen S."/>
        </authorList>
    </citation>
    <scope>NUCLEOTIDE SEQUENCE [LARGE SCALE GENOMIC DNA]</scope>
    <source>
        <strain evidence="1 2">ZZ0214-1</strain>
    </source>
</reference>
<dbReference type="AlphaFoldDB" id="A0A2G8SKI6"/>
<evidence type="ECO:0000313" key="2">
    <source>
        <dbReference type="Proteomes" id="UP000230002"/>
    </source>
</evidence>
<dbReference type="EMBL" id="AYKW01000006">
    <property type="protein sequence ID" value="PIL34078.1"/>
    <property type="molecule type" value="Genomic_DNA"/>
</dbReference>
<protein>
    <submittedName>
        <fullName evidence="1">Uncharacterized protein</fullName>
    </submittedName>
</protein>
<evidence type="ECO:0000313" key="1">
    <source>
        <dbReference type="EMBL" id="PIL34078.1"/>
    </source>
</evidence>
<dbReference type="OrthoDB" id="2559662at2759"/>
<comment type="caution">
    <text evidence="1">The sequence shown here is derived from an EMBL/GenBank/DDBJ whole genome shotgun (WGS) entry which is preliminary data.</text>
</comment>
<keyword evidence="2" id="KW-1185">Reference proteome</keyword>
<organism evidence="1 2">
    <name type="scientific">Ganoderma sinense ZZ0214-1</name>
    <dbReference type="NCBI Taxonomy" id="1077348"/>
    <lineage>
        <taxon>Eukaryota</taxon>
        <taxon>Fungi</taxon>
        <taxon>Dikarya</taxon>
        <taxon>Basidiomycota</taxon>
        <taxon>Agaricomycotina</taxon>
        <taxon>Agaricomycetes</taxon>
        <taxon>Polyporales</taxon>
        <taxon>Polyporaceae</taxon>
        <taxon>Ganoderma</taxon>
    </lineage>
</organism>
<proteinExistence type="predicted"/>
<gene>
    <name evidence="1" type="ORF">GSI_03789</name>
</gene>
<name>A0A2G8SKI6_9APHY</name>
<dbReference type="Proteomes" id="UP000230002">
    <property type="component" value="Unassembled WGS sequence"/>
</dbReference>
<dbReference type="Gene3D" id="3.40.50.11350">
    <property type="match status" value="1"/>
</dbReference>
<sequence length="318" mass="34938">MIPSQIPYTALIRGPMVGERWGPGYQYIPPAVTKTYFDHICPSKRELDQRKVGSTIPHASDTDTIIRMWSHATNRINDPCLQTQKSSGQIFTHWDTFGVPGSLASIWPDLASTPLLTRFAWSSLIELAFDTNHDLFLPATSLTNTPYLSSLPYNASTSNAGRYPLIPGLMVIHVRKGDYGSHCNMLASLGDPFVSVNSFPSLPDAFLGKFGPEWRGAAAEVTAHRRRCRPSIHEIVDKVLAVRATAAGAGIRRLHIMTNGKPSYIANLAGRQFVAQAVDVLIAQRAQVLIGNGFSTLTSNAVIMRLANNFSAESTRFW</sequence>